<gene>
    <name evidence="2" type="ORF">CJ199_15770</name>
</gene>
<comment type="caution">
    <text evidence="2">The sequence shown here is derived from an EMBL/GenBank/DDBJ whole genome shotgun (WGS) entry which is preliminary data.</text>
</comment>
<keyword evidence="1" id="KW-0175">Coiled coil</keyword>
<protein>
    <submittedName>
        <fullName evidence="2">Uncharacterized protein</fullName>
    </submittedName>
</protein>
<proteinExistence type="predicted"/>
<feature type="coiled-coil region" evidence="1">
    <location>
        <begin position="2"/>
        <end position="106"/>
    </location>
</feature>
<organism evidence="2 3">
    <name type="scientific">Brevibacterium paucivorans</name>
    <dbReference type="NCBI Taxonomy" id="170994"/>
    <lineage>
        <taxon>Bacteria</taxon>
        <taxon>Bacillati</taxon>
        <taxon>Actinomycetota</taxon>
        <taxon>Actinomycetes</taxon>
        <taxon>Micrococcales</taxon>
        <taxon>Brevibacteriaceae</taxon>
        <taxon>Brevibacterium</taxon>
    </lineage>
</organism>
<feature type="non-terminal residue" evidence="2">
    <location>
        <position position="1"/>
    </location>
</feature>
<sequence>IRAGLESDVETANRALEGIAREKADAAPARDKLLADIEAARAEAQRAEAAAAELEGDQTGIDDTVKAAAEATAQAQKAFDEASARSAELTGQLRKTEARIEALQLSASHS</sequence>
<dbReference type="AlphaFoldDB" id="A0A2N6VIC6"/>
<evidence type="ECO:0000313" key="3">
    <source>
        <dbReference type="Proteomes" id="UP000235598"/>
    </source>
</evidence>
<reference evidence="2 3" key="1">
    <citation type="submission" date="2017-09" db="EMBL/GenBank/DDBJ databases">
        <title>Bacterial strain isolated from the female urinary microbiota.</title>
        <authorList>
            <person name="Thomas-White K."/>
            <person name="Kumar N."/>
            <person name="Forster S."/>
            <person name="Putonti C."/>
            <person name="Lawley T."/>
            <person name="Wolfe A.J."/>
        </authorList>
    </citation>
    <scope>NUCLEOTIDE SEQUENCE [LARGE SCALE GENOMIC DNA]</scope>
    <source>
        <strain evidence="2 3">UMB1301</strain>
    </source>
</reference>
<dbReference type="Proteomes" id="UP000235598">
    <property type="component" value="Unassembled WGS sequence"/>
</dbReference>
<name>A0A2N6VIC6_9MICO</name>
<dbReference type="EMBL" id="PNHK01000698">
    <property type="protein sequence ID" value="PMC98913.1"/>
    <property type="molecule type" value="Genomic_DNA"/>
</dbReference>
<evidence type="ECO:0000313" key="2">
    <source>
        <dbReference type="EMBL" id="PMC98913.1"/>
    </source>
</evidence>
<accession>A0A2N6VIC6</accession>
<feature type="non-terminal residue" evidence="2">
    <location>
        <position position="110"/>
    </location>
</feature>
<evidence type="ECO:0000256" key="1">
    <source>
        <dbReference type="SAM" id="Coils"/>
    </source>
</evidence>